<feature type="compositionally biased region" description="Basic and acidic residues" evidence="1">
    <location>
        <begin position="564"/>
        <end position="574"/>
    </location>
</feature>
<feature type="compositionally biased region" description="Acidic residues" evidence="1">
    <location>
        <begin position="713"/>
        <end position="726"/>
    </location>
</feature>
<feature type="domain" description="Telomeric single stranded DNA binding POT1/Cdc13" evidence="2">
    <location>
        <begin position="1407"/>
        <end position="1545"/>
    </location>
</feature>
<proteinExistence type="predicted"/>
<dbReference type="InterPro" id="IPR012340">
    <property type="entry name" value="NA-bd_OB-fold"/>
</dbReference>
<dbReference type="GO" id="GO:0000723">
    <property type="term" value="P:telomere maintenance"/>
    <property type="evidence" value="ECO:0007669"/>
    <property type="project" value="InterPro"/>
</dbReference>
<dbReference type="EMBL" id="JAAGWQ010000340">
    <property type="protein sequence ID" value="KAF5656606.1"/>
    <property type="molecule type" value="Genomic_DNA"/>
</dbReference>
<feature type="compositionally biased region" description="Polar residues" evidence="1">
    <location>
        <begin position="849"/>
        <end position="858"/>
    </location>
</feature>
<feature type="compositionally biased region" description="Acidic residues" evidence="1">
    <location>
        <begin position="786"/>
        <end position="800"/>
    </location>
</feature>
<dbReference type="OrthoDB" id="5363079at2759"/>
<dbReference type="SUPFAM" id="SSF50249">
    <property type="entry name" value="Nucleic acid-binding proteins"/>
    <property type="match status" value="1"/>
</dbReference>
<dbReference type="SMART" id="SM00976">
    <property type="entry name" value="Telo_bind"/>
    <property type="match status" value="1"/>
</dbReference>
<evidence type="ECO:0000259" key="2">
    <source>
        <dbReference type="SMART" id="SM00976"/>
    </source>
</evidence>
<sequence>MSDLQPSASLLAQGDSLPIAQLNPEVADPEKRVVHGSITITWPFSILHKSIAFLLAERDFRLRRENGQVRLRFHGAAARAITDASLGAGDEIRVSLQGAKWEKNETHTQVAGSTLEWQLEFTNRLILGIRRPEAEQETILDIDVPTEEPEITTNGQTDNPNSLDILEPVSEQPTTPTPQSPEFTLTAKRNISSTLDPNEYASPAFLKRARVSYGSLFEGGIDTFDDDVGKKTKSKKRTRFSLPSNAWRYASQSPSPEPEEIPEEADAEEAQENGASQLNGNTEDVPMDTPQRALMVDQGSQTADVDFTPMASVQVMAESRPPFGFTQLTPTPFARTRPFGADDSMVDQSLQFEGESTTPHDMPPVSHQSLLGHSPTHMDTDMAFTYTPQAVLFPHSQGFLPEDHVESTLPDSPTRSTGAGDYPAELLEADQLPSNVMDNLTSLADHGSQPSVHPHNPFDAESPFPSALNSTVQPLQSAWATEVSPGPHSAHASSDAENPVEILSSSPFREQGSRESSQNRYLSPSRENTAVNTTTNVSPEPALEEPASEAEYYRDGGDEPGDDYDLRKYSRAHDDDDDVETSEDEPEVDNDDPEAQIMNPEEEGDADVDEDLENQEGYIDEDPDEYAEEMYERRSEEEGEEYEGSEGDAEGEYYSDEEDGYDDEEEEDEEAETRPFVAAASQEPVFISLLSDSEDDDEPAPAPASEPEHQSESELDSESVGDEGQENEPTIESKQEDETKLTLESEPNGELEESKPDEEITGKNDISVSEVEANESSIQTKKDADLVEDAEGVSDEEAAESENASLPVSPVKDSTMNDVEAAEAPAVQKADEDESSSIPARDTAEGGQSIVNSSTRNDSPTKEEKEEDELEIERKPSPLEARSDDIDMDHAPPPVKESEGHEKEDIIPNETITASAHEEAIPAVVEKPAEAMDVDVPTEQLKEDVITTETTVVEVVETGLTAGEEAHGTTTEVSQEASASVQMVLAEEEPLAEPHETQGTVIEPSNVLASEGSALDGQAVLETQDSQHRELSESHDAVMQDALSDATAQPASQLADASSKTDDAQTEKAHADEQLAEHGRISPPPTQAPETQVLKEDNNNAPGEGYGEQLPTPGETQQMIEVEMVDTLSTVTQNNQVDEADVDPEDQIMAEILQHSPIRPHTPLTRDPFMSSPTTSQARSPHPAELTDEPHDASPGNTKQASEIFVAKPLRSRRNKSNKTADDNGEEDPSLALVTSTPTTKATDSGSKHSSPIGSGSKTRSKTNRDDPSIQLAGGSVQAEVKNKRKRKATDDESVPDADNSSPGSQRILRPRNDHGDPSILLAKGSSPTARQLRSLKTPDPKREPPRRETRSVSRSLQIREESPDASFTSLKSPSIAGSAGTVPEEEDAKTLKLHLLKSLRTNLPDYLSLKLVSRNSLDKMTDILAVVTQTPAHPHRPKHGPRDFMLTLSLTDPSTAPTQVRVVNIFRPHLTSLPEVEAGDVILLRRVKVVSMKGRGFGVRSEDSSSWAVSKSNDKEILSQVKGPPVETTAEEIEYAKGLRQWWSLQDDSAMDKIETASRKVTEAGKENAK</sequence>
<evidence type="ECO:0000313" key="4">
    <source>
        <dbReference type="Proteomes" id="UP000567885"/>
    </source>
</evidence>
<dbReference type="GO" id="GO:0003677">
    <property type="term" value="F:DNA binding"/>
    <property type="evidence" value="ECO:0007669"/>
    <property type="project" value="InterPro"/>
</dbReference>
<feature type="region of interest" description="Disordered" evidence="1">
    <location>
        <begin position="439"/>
        <end position="473"/>
    </location>
</feature>
<gene>
    <name evidence="3" type="ORF">FHETE_10916</name>
</gene>
<dbReference type="Pfam" id="PF02765">
    <property type="entry name" value="POT1"/>
    <property type="match status" value="1"/>
</dbReference>
<feature type="compositionally biased region" description="Acidic residues" evidence="1">
    <location>
        <begin position="257"/>
        <end position="271"/>
    </location>
</feature>
<feature type="compositionally biased region" description="Polar residues" evidence="1">
    <location>
        <begin position="1233"/>
        <end position="1258"/>
    </location>
</feature>
<feature type="compositionally biased region" description="Polar residues" evidence="1">
    <location>
        <begin position="503"/>
        <end position="537"/>
    </location>
</feature>
<feature type="region of interest" description="Disordered" evidence="1">
    <location>
        <begin position="960"/>
        <end position="1387"/>
    </location>
</feature>
<feature type="compositionally biased region" description="Basic and acidic residues" evidence="1">
    <location>
        <begin position="1337"/>
        <end position="1363"/>
    </location>
</feature>
<feature type="compositionally biased region" description="Basic and acidic residues" evidence="1">
    <location>
        <begin position="752"/>
        <end position="762"/>
    </location>
</feature>
<dbReference type="Gene3D" id="2.40.50.140">
    <property type="entry name" value="Nucleic acid-binding proteins"/>
    <property type="match status" value="1"/>
</dbReference>
<feature type="compositionally biased region" description="Acidic residues" evidence="1">
    <location>
        <begin position="575"/>
        <end position="629"/>
    </location>
</feature>
<reference evidence="3 4" key="1">
    <citation type="submission" date="2020-05" db="EMBL/GenBank/DDBJ databases">
        <title>Identification and distribution of gene clusters putatively required for synthesis of sphingolipid metabolism inhibitors in phylogenetically diverse species of the filamentous fungus Fusarium.</title>
        <authorList>
            <person name="Kim H.-S."/>
            <person name="Busman M."/>
            <person name="Brown D.W."/>
            <person name="Divon H."/>
            <person name="Uhlig S."/>
            <person name="Proctor R.H."/>
        </authorList>
    </citation>
    <scope>NUCLEOTIDE SEQUENCE [LARGE SCALE GENOMIC DNA]</scope>
    <source>
        <strain evidence="3 4">NRRL 20693</strain>
    </source>
</reference>
<organism evidence="3 4">
    <name type="scientific">Fusarium heterosporum</name>
    <dbReference type="NCBI Taxonomy" id="42747"/>
    <lineage>
        <taxon>Eukaryota</taxon>
        <taxon>Fungi</taxon>
        <taxon>Dikarya</taxon>
        <taxon>Ascomycota</taxon>
        <taxon>Pezizomycotina</taxon>
        <taxon>Sordariomycetes</taxon>
        <taxon>Hypocreomycetidae</taxon>
        <taxon>Hypocreales</taxon>
        <taxon>Nectriaceae</taxon>
        <taxon>Fusarium</taxon>
        <taxon>Fusarium heterosporum species complex</taxon>
    </lineage>
</organism>
<feature type="region of interest" description="Disordered" evidence="1">
    <location>
        <begin position="144"/>
        <end position="183"/>
    </location>
</feature>
<evidence type="ECO:0000256" key="1">
    <source>
        <dbReference type="SAM" id="MobiDB-lite"/>
    </source>
</evidence>
<evidence type="ECO:0000313" key="3">
    <source>
        <dbReference type="EMBL" id="KAF5656606.1"/>
    </source>
</evidence>
<protein>
    <recommendedName>
        <fullName evidence="2">Telomeric single stranded DNA binding POT1/Cdc13 domain-containing protein</fullName>
    </recommendedName>
</protein>
<feature type="compositionally biased region" description="Acidic residues" evidence="1">
    <location>
        <begin position="637"/>
        <end position="671"/>
    </location>
</feature>
<feature type="compositionally biased region" description="Polar residues" evidence="1">
    <location>
        <begin position="273"/>
        <end position="282"/>
    </location>
</feature>
<feature type="region of interest" description="Disordered" evidence="1">
    <location>
        <begin position="503"/>
        <end position="915"/>
    </location>
</feature>
<comment type="caution">
    <text evidence="3">The sequence shown here is derived from an EMBL/GenBank/DDBJ whole genome shotgun (WGS) entry which is preliminary data.</text>
</comment>
<feature type="compositionally biased region" description="Polar residues" evidence="1">
    <location>
        <begin position="1046"/>
        <end position="1058"/>
    </location>
</feature>
<feature type="compositionally biased region" description="Basic and acidic residues" evidence="1">
    <location>
        <begin position="731"/>
        <end position="743"/>
    </location>
</feature>
<feature type="compositionally biased region" description="Basic and acidic residues" evidence="1">
    <location>
        <begin position="1059"/>
        <end position="1080"/>
    </location>
</feature>
<dbReference type="Proteomes" id="UP000567885">
    <property type="component" value="Unassembled WGS sequence"/>
</dbReference>
<feature type="region of interest" description="Disordered" evidence="1">
    <location>
        <begin position="244"/>
        <end position="286"/>
    </location>
</feature>
<feature type="compositionally biased region" description="Low complexity" evidence="1">
    <location>
        <begin position="960"/>
        <end position="972"/>
    </location>
</feature>
<accession>A0A8H5SPD8</accession>
<feature type="compositionally biased region" description="Polar residues" evidence="1">
    <location>
        <begin position="1127"/>
        <end position="1137"/>
    </location>
</feature>
<name>A0A8H5SPD8_FUSHE</name>
<feature type="compositionally biased region" description="Acidic residues" evidence="1">
    <location>
        <begin position="1138"/>
        <end position="1148"/>
    </location>
</feature>
<dbReference type="CDD" id="cd04497">
    <property type="entry name" value="hPOT1_OB1_like"/>
    <property type="match status" value="1"/>
</dbReference>
<dbReference type="GO" id="GO:0000781">
    <property type="term" value="C:chromosome, telomeric region"/>
    <property type="evidence" value="ECO:0007669"/>
    <property type="project" value="InterPro"/>
</dbReference>
<feature type="compositionally biased region" description="Basic and acidic residues" evidence="1">
    <location>
        <begin position="872"/>
        <end position="906"/>
    </location>
</feature>
<keyword evidence="4" id="KW-1185">Reference proteome</keyword>
<feature type="region of interest" description="Disordered" evidence="1">
    <location>
        <begin position="479"/>
        <end position="498"/>
    </location>
</feature>
<dbReference type="InterPro" id="IPR011564">
    <property type="entry name" value="Telomer_end-bd_POT1/Cdc13"/>
</dbReference>
<feature type="compositionally biased region" description="Polar residues" evidence="1">
    <location>
        <begin position="151"/>
        <end position="162"/>
    </location>
</feature>
<feature type="compositionally biased region" description="Basic and acidic residues" evidence="1">
    <location>
        <begin position="1025"/>
        <end position="1038"/>
    </location>
</feature>
<feature type="region of interest" description="Disordered" evidence="1">
    <location>
        <begin position="402"/>
        <end position="421"/>
    </location>
</feature>